<name>A0A0T9EYU4_MYCTX</name>
<dbReference type="Proteomes" id="UP000048600">
    <property type="component" value="Unassembled WGS sequence"/>
</dbReference>
<dbReference type="Proteomes" id="UP000038802">
    <property type="component" value="Unassembled WGS sequence"/>
</dbReference>
<evidence type="ECO:0000313" key="6">
    <source>
        <dbReference type="Proteomes" id="UP000046947"/>
    </source>
</evidence>
<proteinExistence type="predicted"/>
<feature type="region of interest" description="Disordered" evidence="1">
    <location>
        <begin position="1"/>
        <end position="36"/>
    </location>
</feature>
<dbReference type="EMBL" id="CSAE01000304">
    <property type="protein sequence ID" value="COW06507.1"/>
    <property type="molecule type" value="Genomic_DNA"/>
</dbReference>
<evidence type="ECO:0000313" key="5">
    <source>
        <dbReference type="Proteomes" id="UP000038802"/>
    </source>
</evidence>
<organism evidence="3 5">
    <name type="scientific">Mycobacterium tuberculosis</name>
    <dbReference type="NCBI Taxonomy" id="1773"/>
    <lineage>
        <taxon>Bacteria</taxon>
        <taxon>Bacillati</taxon>
        <taxon>Actinomycetota</taxon>
        <taxon>Actinomycetes</taxon>
        <taxon>Mycobacteriales</taxon>
        <taxon>Mycobacteriaceae</taxon>
        <taxon>Mycobacterium</taxon>
        <taxon>Mycobacterium tuberculosis complex</taxon>
    </lineage>
</organism>
<reference evidence="5 6" key="1">
    <citation type="submission" date="2015-03" db="EMBL/GenBank/DDBJ databases">
        <authorList>
            <consortium name="Pathogen Informatics"/>
        </authorList>
    </citation>
    <scope>NUCLEOTIDE SEQUENCE [LARGE SCALE GENOMIC DNA]</scope>
    <source>
        <strain evidence="2 6">H09601792</strain>
        <strain evidence="5">K00500041</strain>
        <strain evidence="4 7">P00601463</strain>
    </source>
</reference>
<sequence>MCGGADSGGYHDRAGVSGDDGAALKQHAGPVGVVDGDGVHLLVHR</sequence>
<dbReference type="AlphaFoldDB" id="A0A0T9EYU4"/>
<protein>
    <submittedName>
        <fullName evidence="3">Uncharacterized protein</fullName>
    </submittedName>
</protein>
<evidence type="ECO:0000313" key="2">
    <source>
        <dbReference type="EMBL" id="CFE91721.1"/>
    </source>
</evidence>
<gene>
    <name evidence="2" type="ORF">ERS007688_04760</name>
    <name evidence="3" type="ORF">ERS007703_02666</name>
    <name evidence="4" type="ORF">ERS007741_04643</name>
</gene>
<evidence type="ECO:0000256" key="1">
    <source>
        <dbReference type="SAM" id="MobiDB-lite"/>
    </source>
</evidence>
<accession>A0A0T9EYU4</accession>
<dbReference type="EMBL" id="CFOH01001806">
    <property type="protein sequence ID" value="CFE91721.1"/>
    <property type="molecule type" value="Genomic_DNA"/>
</dbReference>
<dbReference type="EMBL" id="CHKL01001093">
    <property type="protein sequence ID" value="COX67674.1"/>
    <property type="molecule type" value="Genomic_DNA"/>
</dbReference>
<reference evidence="3" key="2">
    <citation type="submission" date="2015-03" db="EMBL/GenBank/DDBJ databases">
        <authorList>
            <person name="Murphy D."/>
        </authorList>
    </citation>
    <scope>NUCLEOTIDE SEQUENCE [LARGE SCALE GENOMIC DNA]</scope>
    <source>
        <strain evidence="3">K00500041</strain>
    </source>
</reference>
<evidence type="ECO:0000313" key="7">
    <source>
        <dbReference type="Proteomes" id="UP000048600"/>
    </source>
</evidence>
<evidence type="ECO:0000313" key="3">
    <source>
        <dbReference type="EMBL" id="COW06507.1"/>
    </source>
</evidence>
<evidence type="ECO:0000313" key="4">
    <source>
        <dbReference type="EMBL" id="COX67674.1"/>
    </source>
</evidence>
<dbReference type="Proteomes" id="UP000046947">
    <property type="component" value="Unassembled WGS sequence"/>
</dbReference>